<reference evidence="3" key="2">
    <citation type="journal article" date="2021" name="PeerJ">
        <title>Extensive microbial diversity within the chicken gut microbiome revealed by metagenomics and culture.</title>
        <authorList>
            <person name="Gilroy R."/>
            <person name="Ravi A."/>
            <person name="Getino M."/>
            <person name="Pursley I."/>
            <person name="Horton D.L."/>
            <person name="Alikhan N.F."/>
            <person name="Baker D."/>
            <person name="Gharbi K."/>
            <person name="Hall N."/>
            <person name="Watson M."/>
            <person name="Adriaenssens E.M."/>
            <person name="Foster-Nyarko E."/>
            <person name="Jarju S."/>
            <person name="Secka A."/>
            <person name="Antonio M."/>
            <person name="Oren A."/>
            <person name="Chaudhuri R.R."/>
            <person name="La Ragione R."/>
            <person name="Hildebrand F."/>
            <person name="Pallen M.J."/>
        </authorList>
    </citation>
    <scope>NUCLEOTIDE SEQUENCE</scope>
    <source>
        <strain evidence="3">B3-4054</strain>
    </source>
</reference>
<dbReference type="GO" id="GO:0016787">
    <property type="term" value="F:hydrolase activity"/>
    <property type="evidence" value="ECO:0007669"/>
    <property type="project" value="UniProtKB-KW"/>
</dbReference>
<name>A0A9D9EPQ8_9SPIR</name>
<dbReference type="EMBL" id="JADIMS010000152">
    <property type="protein sequence ID" value="MBO8451042.1"/>
    <property type="molecule type" value="Genomic_DNA"/>
</dbReference>
<evidence type="ECO:0000259" key="2">
    <source>
        <dbReference type="Pfam" id="PF12146"/>
    </source>
</evidence>
<evidence type="ECO:0000313" key="4">
    <source>
        <dbReference type="Proteomes" id="UP000823616"/>
    </source>
</evidence>
<accession>A0A9D9EPQ8</accession>
<protein>
    <submittedName>
        <fullName evidence="3">Alpha/beta hydrolase</fullName>
    </submittedName>
</protein>
<dbReference type="InterPro" id="IPR022742">
    <property type="entry name" value="Hydrolase_4"/>
</dbReference>
<keyword evidence="1" id="KW-0812">Transmembrane</keyword>
<dbReference type="PANTHER" id="PTHR43358:SF4">
    <property type="entry name" value="ALPHA_BETA HYDROLASE FOLD-1 DOMAIN-CONTAINING PROTEIN"/>
    <property type="match status" value="1"/>
</dbReference>
<dbReference type="PANTHER" id="PTHR43358">
    <property type="entry name" value="ALPHA/BETA-HYDROLASE"/>
    <property type="match status" value="1"/>
</dbReference>
<reference evidence="3" key="1">
    <citation type="submission" date="2020-10" db="EMBL/GenBank/DDBJ databases">
        <authorList>
            <person name="Gilroy R."/>
        </authorList>
    </citation>
    <scope>NUCLEOTIDE SEQUENCE</scope>
    <source>
        <strain evidence="3">B3-4054</strain>
    </source>
</reference>
<dbReference type="SUPFAM" id="SSF53474">
    <property type="entry name" value="alpha/beta-Hydrolases"/>
    <property type="match status" value="1"/>
</dbReference>
<evidence type="ECO:0000313" key="3">
    <source>
        <dbReference type="EMBL" id="MBO8451042.1"/>
    </source>
</evidence>
<proteinExistence type="predicted"/>
<gene>
    <name evidence="3" type="ORF">IAA96_08065</name>
</gene>
<sequence length="330" mass="35168">MKSAGKLSGKSGKGGSRKAYAALPAKTVTIAVCVAAAVLFAVFAAAWYLVSFALDTRSRHGSPSEEISPEKTALWDSLAPLGQPVSVTADDGLILHGTLFTPAGRNAPGGRWVIAVHGYKSLPASMAPLAARYLEKGWTVLVPEQRSHGKSAGRYIGMGFFEKNDLVRWTEFAAARDPAARILLHGVSMGAATVMLASALDLPDNVAAAVEDCGYSSLTEEFTAQLADMFSLPAFPLIPAASLVCRLRAGFFFRDVDCTAAVASSSIPVLFIHGEADRFVPFWMLDKLYAAAACGKARLTVPGAEHAMSEETDPQQYWAAVDAFTARYFR</sequence>
<dbReference type="Gene3D" id="3.40.50.1820">
    <property type="entry name" value="alpha/beta hydrolase"/>
    <property type="match status" value="1"/>
</dbReference>
<dbReference type="AlphaFoldDB" id="A0A9D9EPQ8"/>
<keyword evidence="3" id="KW-0378">Hydrolase</keyword>
<feature type="transmembrane region" description="Helical" evidence="1">
    <location>
        <begin position="21"/>
        <end position="50"/>
    </location>
</feature>
<keyword evidence="1" id="KW-1133">Transmembrane helix</keyword>
<organism evidence="3 4">
    <name type="scientific">Candidatus Avitreponema avistercoris</name>
    <dbReference type="NCBI Taxonomy" id="2840705"/>
    <lineage>
        <taxon>Bacteria</taxon>
        <taxon>Pseudomonadati</taxon>
        <taxon>Spirochaetota</taxon>
        <taxon>Spirochaetia</taxon>
        <taxon>Spirochaetales</taxon>
        <taxon>Candidatus Avitreponema</taxon>
    </lineage>
</organism>
<dbReference type="InterPro" id="IPR029058">
    <property type="entry name" value="AB_hydrolase_fold"/>
</dbReference>
<feature type="domain" description="Serine aminopeptidase S33" evidence="2">
    <location>
        <begin position="113"/>
        <end position="210"/>
    </location>
</feature>
<keyword evidence="1" id="KW-0472">Membrane</keyword>
<evidence type="ECO:0000256" key="1">
    <source>
        <dbReference type="SAM" id="Phobius"/>
    </source>
</evidence>
<dbReference type="Proteomes" id="UP000823616">
    <property type="component" value="Unassembled WGS sequence"/>
</dbReference>
<comment type="caution">
    <text evidence="3">The sequence shown here is derived from an EMBL/GenBank/DDBJ whole genome shotgun (WGS) entry which is preliminary data.</text>
</comment>
<dbReference type="Pfam" id="PF12146">
    <property type="entry name" value="Hydrolase_4"/>
    <property type="match status" value="1"/>
</dbReference>
<dbReference type="InterPro" id="IPR052920">
    <property type="entry name" value="DNA-binding_regulatory"/>
</dbReference>